<protein>
    <submittedName>
        <fullName evidence="1">Uncharacterized protein</fullName>
    </submittedName>
</protein>
<evidence type="ECO:0000313" key="1">
    <source>
        <dbReference type="EMBL" id="MPL99796.1"/>
    </source>
</evidence>
<gene>
    <name evidence="1" type="ORF">SDC9_46017</name>
</gene>
<comment type="caution">
    <text evidence="1">The sequence shown here is derived from an EMBL/GenBank/DDBJ whole genome shotgun (WGS) entry which is preliminary data.</text>
</comment>
<dbReference type="Gene3D" id="3.10.520.10">
    <property type="entry name" value="ApbE-like domains"/>
    <property type="match status" value="1"/>
</dbReference>
<reference evidence="1" key="1">
    <citation type="submission" date="2019-08" db="EMBL/GenBank/DDBJ databases">
        <authorList>
            <person name="Kucharzyk K."/>
            <person name="Murdoch R.W."/>
            <person name="Higgins S."/>
            <person name="Loffler F."/>
        </authorList>
    </citation>
    <scope>NUCLEOTIDE SEQUENCE</scope>
</reference>
<dbReference type="SUPFAM" id="SSF143631">
    <property type="entry name" value="ApbE-like"/>
    <property type="match status" value="1"/>
</dbReference>
<sequence>MKYEPRIYRNDLSEGRFHYFNVTEEESDLQIGVGAKEYNDRIHKRTSEMVKSLRDQLKNYILQHPDFLNSHRPVEVDDLAPEIAGLMIKHSVAANVGPMAAVAGAFAELIGTQLCKEFDLKELIVENGGDLWIKAMKPVTVRIDAGPSSLSGLIGIEIQQEQTPCGICTSSGSTGHSFSYGKADAVTVVSEFASAADAWATSMCNRIHAKEDLRKEVTLSQRISGITGVVAIMQEAVAVSGNITIKKV</sequence>
<name>A0A644W8H4_9ZZZZ</name>
<accession>A0A644W8H4</accession>
<dbReference type="PIRSF" id="PIRSF006421">
    <property type="entry name" value="UCP006421"/>
    <property type="match status" value="1"/>
</dbReference>
<dbReference type="AlphaFoldDB" id="A0A644W8H4"/>
<organism evidence="1">
    <name type="scientific">bioreactor metagenome</name>
    <dbReference type="NCBI Taxonomy" id="1076179"/>
    <lineage>
        <taxon>unclassified sequences</taxon>
        <taxon>metagenomes</taxon>
        <taxon>ecological metagenomes</taxon>
    </lineage>
</organism>
<dbReference type="InterPro" id="IPR007183">
    <property type="entry name" value="UPF0280"/>
</dbReference>
<dbReference type="InterPro" id="IPR003374">
    <property type="entry name" value="ApbE-like_sf"/>
</dbReference>
<proteinExistence type="predicted"/>
<dbReference type="EMBL" id="VSSQ01000689">
    <property type="protein sequence ID" value="MPL99796.1"/>
    <property type="molecule type" value="Genomic_DNA"/>
</dbReference>